<evidence type="ECO:0000313" key="3">
    <source>
        <dbReference type="Proteomes" id="UP000824115"/>
    </source>
</evidence>
<dbReference type="Proteomes" id="UP000824115">
    <property type="component" value="Unassembled WGS sequence"/>
</dbReference>
<dbReference type="Pfam" id="PF00795">
    <property type="entry name" value="CN_hydrolase"/>
    <property type="match status" value="1"/>
</dbReference>
<dbReference type="InterPro" id="IPR003010">
    <property type="entry name" value="C-N_Hydrolase"/>
</dbReference>
<dbReference type="Gene3D" id="3.60.110.10">
    <property type="entry name" value="Carbon-nitrogen hydrolase"/>
    <property type="match status" value="1"/>
</dbReference>
<proteinExistence type="predicted"/>
<feature type="domain" description="CN hydrolase" evidence="1">
    <location>
        <begin position="5"/>
        <end position="242"/>
    </location>
</feature>
<dbReference type="InterPro" id="IPR036526">
    <property type="entry name" value="C-N_Hydrolase_sf"/>
</dbReference>
<sequence length="261" mass="29513">MKDLLNIALCQYSIQWEAPSGNMGRLSAMIDSFVRTRSADTVPDLIVLPEFFATGFTQDLRFAEPPEGPVLQWMKDVAGHTGAAVAGSTPVMDGGCVRNRFYFVWPDGRYDYYDKRHLFRMSAENEVFTPGTRRRTVEYLGWRIGLNVCYDLRFPVWSRNTQGNSYDIMLNVASWPASRIETASLLVRARAVENQAWMVFCNREGESPDETYSGGSMIVDYTGRSVGVCEQGFLTASADIAGLREFRESFPVWKDADIFEI</sequence>
<comment type="caution">
    <text evidence="2">The sequence shown here is derived from an EMBL/GenBank/DDBJ whole genome shotgun (WGS) entry which is preliminary data.</text>
</comment>
<evidence type="ECO:0000259" key="1">
    <source>
        <dbReference type="PROSITE" id="PS50263"/>
    </source>
</evidence>
<organism evidence="2 3">
    <name type="scientific">Candidatus Coprenecus stercoravium</name>
    <dbReference type="NCBI Taxonomy" id="2840735"/>
    <lineage>
        <taxon>Bacteria</taxon>
        <taxon>Pseudomonadati</taxon>
        <taxon>Bacteroidota</taxon>
        <taxon>Bacteroidia</taxon>
        <taxon>Bacteroidales</taxon>
        <taxon>Rikenellaceae</taxon>
        <taxon>Rikenellaceae incertae sedis</taxon>
        <taxon>Candidatus Coprenecus</taxon>
    </lineage>
</organism>
<name>A0A9D2GPM4_9BACT</name>
<evidence type="ECO:0000313" key="2">
    <source>
        <dbReference type="EMBL" id="HIZ84998.1"/>
    </source>
</evidence>
<protein>
    <submittedName>
        <fullName evidence="2">Nitrilase family protein</fullName>
    </submittedName>
</protein>
<dbReference type="PANTHER" id="PTHR47799">
    <property type="entry name" value="OMEGA-AMIDASE YAFV"/>
    <property type="match status" value="1"/>
</dbReference>
<reference evidence="2" key="2">
    <citation type="submission" date="2021-04" db="EMBL/GenBank/DDBJ databases">
        <authorList>
            <person name="Gilroy R."/>
        </authorList>
    </citation>
    <scope>NUCLEOTIDE SEQUENCE</scope>
    <source>
        <strain evidence="2">Gambia16-554</strain>
    </source>
</reference>
<dbReference type="GO" id="GO:0050152">
    <property type="term" value="F:omega-amidase activity"/>
    <property type="evidence" value="ECO:0007669"/>
    <property type="project" value="TreeGrafter"/>
</dbReference>
<accession>A0A9D2GPM4</accession>
<dbReference type="PROSITE" id="PS50263">
    <property type="entry name" value="CN_HYDROLASE"/>
    <property type="match status" value="1"/>
</dbReference>
<dbReference type="AlphaFoldDB" id="A0A9D2GPM4"/>
<dbReference type="PANTHER" id="PTHR47799:SF1">
    <property type="entry name" value="OMEGA-AMIDASE YAFV"/>
    <property type="match status" value="1"/>
</dbReference>
<gene>
    <name evidence="2" type="ORF">IAC04_00705</name>
</gene>
<dbReference type="EMBL" id="DXAW01000020">
    <property type="protein sequence ID" value="HIZ84998.1"/>
    <property type="molecule type" value="Genomic_DNA"/>
</dbReference>
<reference evidence="2" key="1">
    <citation type="journal article" date="2021" name="PeerJ">
        <title>Extensive microbial diversity within the chicken gut microbiome revealed by metagenomics and culture.</title>
        <authorList>
            <person name="Gilroy R."/>
            <person name="Ravi A."/>
            <person name="Getino M."/>
            <person name="Pursley I."/>
            <person name="Horton D.L."/>
            <person name="Alikhan N.F."/>
            <person name="Baker D."/>
            <person name="Gharbi K."/>
            <person name="Hall N."/>
            <person name="Watson M."/>
            <person name="Adriaenssens E.M."/>
            <person name="Foster-Nyarko E."/>
            <person name="Jarju S."/>
            <person name="Secka A."/>
            <person name="Antonio M."/>
            <person name="Oren A."/>
            <person name="Chaudhuri R.R."/>
            <person name="La Ragione R."/>
            <person name="Hildebrand F."/>
            <person name="Pallen M.J."/>
        </authorList>
    </citation>
    <scope>NUCLEOTIDE SEQUENCE</scope>
    <source>
        <strain evidence="2">Gambia16-554</strain>
    </source>
</reference>
<dbReference type="SUPFAM" id="SSF56317">
    <property type="entry name" value="Carbon-nitrogen hydrolase"/>
    <property type="match status" value="1"/>
</dbReference>
<dbReference type="InterPro" id="IPR052737">
    <property type="entry name" value="Omega-amidase_YafV"/>
</dbReference>
<dbReference type="GO" id="GO:0106008">
    <property type="term" value="F:2-oxoglutaramate amidase activity"/>
    <property type="evidence" value="ECO:0007669"/>
    <property type="project" value="TreeGrafter"/>
</dbReference>